<dbReference type="PANTHER" id="PTHR31341">
    <property type="entry name" value="IPT/TIG DOMAIN-CONTAINING PROTEIN-RELATED-RELATED"/>
    <property type="match status" value="1"/>
</dbReference>
<accession>A0AAN7YYT4</accession>
<sequence length="1066" mass="119597">MKKKLFLIFLIIFSFLLSTFNVYCGAFDPNNVIVFSNETFLSYEFQPNSDYFTSFTFEHNIKNSFLFNFSCNNSTTGTKCSSQINENDKKQMYGISIMYTSNNITYSMIPRMYPTPIVWPPFNPPTKGGDFVIKGSYLLFFERTSYFQIIYPEDLQLDIVRNQLDATNVTVKTPSGCGYQVIRWANGKTYSFNYANPTISNISITSSSIIVNGSNFCDGSYPSNITIDGNIIKSTNIEKDQDSIVINYSQLQTIKSVMKIETSNVTSIEVEIEFKPEPLIINSVPINKNGLVIIEGLRFSSSPISKSQNDTISVKIGNLTCLNAFLSSNKSISCSLNPLLLNSTPSTFDQRNLRVLVSINNIVNENNLLFNYGIVKLNPNKYSLPNRVLQLNGDCLGNSNDTTVYLNGKITKLNDLQINYYETTLSFKIPDEFKSKLNVSVKHKNVMSNEIQIDISFYSSLSNQSPNTNGNSIIIFTLYNIIPANYNEKASIRIKSDQTRINGIPVNSSNNSTNQDIQSFSFLIPSGCGKKDIDIIIGNQSCPSSITYSEPIISNCFVSGFGSKNDNIICIGNFGNKDYFNQSSILFSKNEILPLSINSTTLSFPLLSGYHTDDLIFEMCGIESKPFKLSISPSLKRVDGGRFETVGGKFYIIGEFFSSNLNASVFCNDIEYKSFVENSTTISFDILIPGPNDLLCNYSFDNGKNSSNFKIEYPLPFVEKTSTITTNGGILTIYGKNFYNVSSIIVEVDNQLLCKDIEFIDLTSLSCKLPPIEESEQSSVFNQKLLLNSTTQFSKKLLLNVTFDSKTWSGYIFQFSKDEIQNSNSEKSSNETKGGSKENKKKGGIYLSKKNKLIIGVVISCVFVPLIIFSIIVLIIRRSRQKEDKHFGMLSKIEFLSPEEKLQSQSITHELERGYDGKSFQLKCNFLSHATRIANFKSDLAYYQKEWALEKEALEKEALEKKSLGKESLGKESLEKESLEKKSLEKESLGKESLEKESIEKKSLDNLNINNKNDEGSSSDFSPKQVTVDKNQGSSGQTQQQHPITEDVSNEIAEDPTINKDKESKV</sequence>
<feature type="compositionally biased region" description="Basic and acidic residues" evidence="5">
    <location>
        <begin position="965"/>
        <end position="1004"/>
    </location>
</feature>
<evidence type="ECO:0000256" key="1">
    <source>
        <dbReference type="ARBA" id="ARBA00004370"/>
    </source>
</evidence>
<name>A0AAN7YYT4_9MYCE</name>
<dbReference type="Proteomes" id="UP001344447">
    <property type="component" value="Unassembled WGS sequence"/>
</dbReference>
<feature type="domain" description="TgrO1-like immunoglobulin-like" evidence="8">
    <location>
        <begin position="463"/>
        <end position="546"/>
    </location>
</feature>
<organism evidence="9 10">
    <name type="scientific">Dictyostelium firmibasis</name>
    <dbReference type="NCBI Taxonomy" id="79012"/>
    <lineage>
        <taxon>Eukaryota</taxon>
        <taxon>Amoebozoa</taxon>
        <taxon>Evosea</taxon>
        <taxon>Eumycetozoa</taxon>
        <taxon>Dictyostelia</taxon>
        <taxon>Dictyosteliales</taxon>
        <taxon>Dictyosteliaceae</taxon>
        <taxon>Dictyostelium</taxon>
    </lineage>
</organism>
<dbReference type="GO" id="GO:0016020">
    <property type="term" value="C:membrane"/>
    <property type="evidence" value="ECO:0007669"/>
    <property type="project" value="UniProtKB-SubCell"/>
</dbReference>
<comment type="subcellular location">
    <subcellularLocation>
        <location evidence="1">Membrane</location>
    </subcellularLocation>
</comment>
<dbReference type="EMBL" id="JAVFKY010000002">
    <property type="protein sequence ID" value="KAK5581542.1"/>
    <property type="molecule type" value="Genomic_DNA"/>
</dbReference>
<gene>
    <name evidence="9" type="ORF">RB653_001577</name>
</gene>
<keyword evidence="4" id="KW-0325">Glycoprotein</keyword>
<keyword evidence="3 6" id="KW-0472">Membrane</keyword>
<evidence type="ECO:0000256" key="3">
    <source>
        <dbReference type="ARBA" id="ARBA00023136"/>
    </source>
</evidence>
<evidence type="ECO:0000256" key="7">
    <source>
        <dbReference type="SAM" id="SignalP"/>
    </source>
</evidence>
<feature type="signal peptide" evidence="7">
    <location>
        <begin position="1"/>
        <end position="26"/>
    </location>
</feature>
<dbReference type="InterPro" id="IPR057594">
    <property type="entry name" value="TgrO1-like_Ig"/>
</dbReference>
<evidence type="ECO:0000256" key="2">
    <source>
        <dbReference type="ARBA" id="ARBA00022729"/>
    </source>
</evidence>
<evidence type="ECO:0000313" key="9">
    <source>
        <dbReference type="EMBL" id="KAK5581542.1"/>
    </source>
</evidence>
<evidence type="ECO:0000256" key="4">
    <source>
        <dbReference type="ARBA" id="ARBA00023180"/>
    </source>
</evidence>
<dbReference type="PANTHER" id="PTHR31341:SF4">
    <property type="entry name" value="IPT_TIG DOMAIN-CONTAINING PROTEIN-RELATED"/>
    <property type="match status" value="1"/>
</dbReference>
<evidence type="ECO:0000313" key="10">
    <source>
        <dbReference type="Proteomes" id="UP001344447"/>
    </source>
</evidence>
<feature type="compositionally biased region" description="Polar residues" evidence="5">
    <location>
        <begin position="1005"/>
        <end position="1043"/>
    </location>
</feature>
<dbReference type="InterPro" id="IPR052014">
    <property type="entry name" value="Dictyostelium_Tiger"/>
</dbReference>
<feature type="transmembrane region" description="Helical" evidence="6">
    <location>
        <begin position="853"/>
        <end position="876"/>
    </location>
</feature>
<feature type="domain" description="TgrO1-like immunoglobulin-like" evidence="8">
    <location>
        <begin position="121"/>
        <end position="194"/>
    </location>
</feature>
<comment type="caution">
    <text evidence="9">The sequence shown here is derived from an EMBL/GenBank/DDBJ whole genome shotgun (WGS) entry which is preliminary data.</text>
</comment>
<keyword evidence="2 7" id="KW-0732">Signal</keyword>
<reference evidence="9 10" key="1">
    <citation type="submission" date="2023-11" db="EMBL/GenBank/DDBJ databases">
        <title>Dfirmibasis_genome.</title>
        <authorList>
            <person name="Edelbroek B."/>
            <person name="Kjellin J."/>
            <person name="Jerlstrom-Hultqvist J."/>
            <person name="Soderbom F."/>
        </authorList>
    </citation>
    <scope>NUCLEOTIDE SEQUENCE [LARGE SCALE GENOMIC DNA]</scope>
    <source>
        <strain evidence="9 10">TNS-C-14</strain>
    </source>
</reference>
<dbReference type="Pfam" id="PF24612">
    <property type="entry name" value="Ig_TgrO1"/>
    <property type="match status" value="2"/>
</dbReference>
<dbReference type="CDD" id="cd00102">
    <property type="entry name" value="IPT"/>
    <property type="match status" value="1"/>
</dbReference>
<protein>
    <recommendedName>
        <fullName evidence="8">TgrO1-like immunoglobulin-like domain-containing protein</fullName>
    </recommendedName>
</protein>
<evidence type="ECO:0000256" key="5">
    <source>
        <dbReference type="SAM" id="MobiDB-lite"/>
    </source>
</evidence>
<dbReference type="AlphaFoldDB" id="A0AAN7YYT4"/>
<evidence type="ECO:0000256" key="6">
    <source>
        <dbReference type="SAM" id="Phobius"/>
    </source>
</evidence>
<feature type="region of interest" description="Disordered" evidence="5">
    <location>
        <begin position="965"/>
        <end position="1066"/>
    </location>
</feature>
<feature type="chain" id="PRO_5042845886" description="TgrO1-like immunoglobulin-like domain-containing protein" evidence="7">
    <location>
        <begin position="27"/>
        <end position="1066"/>
    </location>
</feature>
<feature type="compositionally biased region" description="Basic and acidic residues" evidence="5">
    <location>
        <begin position="1057"/>
        <end position="1066"/>
    </location>
</feature>
<proteinExistence type="predicted"/>
<keyword evidence="6" id="KW-0812">Transmembrane</keyword>
<keyword evidence="10" id="KW-1185">Reference proteome</keyword>
<keyword evidence="6" id="KW-1133">Transmembrane helix</keyword>
<evidence type="ECO:0000259" key="8">
    <source>
        <dbReference type="Pfam" id="PF24612"/>
    </source>
</evidence>